<dbReference type="Proteomes" id="UP000291106">
    <property type="component" value="Chromosome"/>
</dbReference>
<evidence type="ECO:0000313" key="4">
    <source>
        <dbReference type="Proteomes" id="UP000291106"/>
    </source>
</evidence>
<keyword evidence="2" id="KW-0560">Oxidoreductase</keyword>
<name>A0A411PD82_9GAMM</name>
<evidence type="ECO:0000256" key="2">
    <source>
        <dbReference type="ARBA" id="ARBA00023002"/>
    </source>
</evidence>
<evidence type="ECO:0000313" key="3">
    <source>
        <dbReference type="EMBL" id="QBF81515.1"/>
    </source>
</evidence>
<reference evidence="3 4" key="1">
    <citation type="submission" date="2019-02" db="EMBL/GenBank/DDBJ databases">
        <title>Shewanella sp. D4-2 isolated from Dokdo Island.</title>
        <authorList>
            <person name="Baek K."/>
        </authorList>
    </citation>
    <scope>NUCLEOTIDE SEQUENCE [LARGE SCALE GENOMIC DNA]</scope>
    <source>
        <strain evidence="3 4">D4-2</strain>
    </source>
</reference>
<dbReference type="InterPro" id="IPR002347">
    <property type="entry name" value="SDR_fam"/>
</dbReference>
<dbReference type="KEGG" id="smai:EXU30_01470"/>
<organism evidence="3 4">
    <name type="scientific">Shewanella maritima</name>
    <dbReference type="NCBI Taxonomy" id="2520507"/>
    <lineage>
        <taxon>Bacteria</taxon>
        <taxon>Pseudomonadati</taxon>
        <taxon>Pseudomonadota</taxon>
        <taxon>Gammaproteobacteria</taxon>
        <taxon>Alteromonadales</taxon>
        <taxon>Shewanellaceae</taxon>
        <taxon>Shewanella</taxon>
    </lineage>
</organism>
<dbReference type="SUPFAM" id="SSF51735">
    <property type="entry name" value="NAD(P)-binding Rossmann-fold domains"/>
    <property type="match status" value="1"/>
</dbReference>
<dbReference type="AlphaFoldDB" id="A0A411PD82"/>
<proteinExistence type="inferred from homology"/>
<comment type="similarity">
    <text evidence="1">Belongs to the short-chain dehydrogenases/reductases (SDR) family.</text>
</comment>
<gene>
    <name evidence="3" type="ORF">EXU30_01470</name>
</gene>
<dbReference type="Pfam" id="PF00106">
    <property type="entry name" value="adh_short"/>
    <property type="match status" value="1"/>
</dbReference>
<sequence>MIRSVFITGANAGLGKESARQLALRANIDKIYLGCRDPQKGQIAQAELEQLTGRNIFEVITIDVSNLDSVANAVNSLPQSVDALVMNAGGTGGKHFHNLNSSGVTEIFAVNLLGHSVLAESLLTSGKLNHVAVYAGSEAARGVEEMGMKRPTFDTSSVSEFVGLARGSYLSSVNDPTVAYGPIKYMGALWMSAMARRYPQIRFVTMSPGATTGTQGFDSLPLLKRVMMQSAMKVMLLLGKAHQVETGASRYMDAVFNSNYKSGLFYASRKGLTGELADQATLFADIANQQYQENAYQAIKQLAPM</sequence>
<dbReference type="GO" id="GO:0016491">
    <property type="term" value="F:oxidoreductase activity"/>
    <property type="evidence" value="ECO:0007669"/>
    <property type="project" value="UniProtKB-KW"/>
</dbReference>
<dbReference type="PANTHER" id="PTHR24320">
    <property type="entry name" value="RETINOL DEHYDROGENASE"/>
    <property type="match status" value="1"/>
</dbReference>
<protein>
    <submittedName>
        <fullName evidence="3">SDR family NAD(P)-dependent oxidoreductase</fullName>
    </submittedName>
</protein>
<dbReference type="RefSeq" id="WP_130597489.1">
    <property type="nucleotide sequence ID" value="NZ_CP036200.1"/>
</dbReference>
<dbReference type="EMBL" id="CP036200">
    <property type="protein sequence ID" value="QBF81515.1"/>
    <property type="molecule type" value="Genomic_DNA"/>
</dbReference>
<accession>A0A411PD82</accession>
<dbReference type="OrthoDB" id="5786478at2"/>
<dbReference type="PANTHER" id="PTHR24320:SF148">
    <property type="entry name" value="NAD(P)-BINDING ROSSMANN-FOLD SUPERFAMILY PROTEIN"/>
    <property type="match status" value="1"/>
</dbReference>
<evidence type="ECO:0000256" key="1">
    <source>
        <dbReference type="ARBA" id="ARBA00006484"/>
    </source>
</evidence>
<keyword evidence="4" id="KW-1185">Reference proteome</keyword>
<dbReference type="Gene3D" id="3.40.50.720">
    <property type="entry name" value="NAD(P)-binding Rossmann-like Domain"/>
    <property type="match status" value="1"/>
</dbReference>
<dbReference type="InterPro" id="IPR036291">
    <property type="entry name" value="NAD(P)-bd_dom_sf"/>
</dbReference>